<feature type="domain" description="Acyltransferase 3" evidence="2">
    <location>
        <begin position="16"/>
        <end position="227"/>
    </location>
</feature>
<organism evidence="3 4">
    <name type="scientific">Vibrio tapetis subsp. tapetis</name>
    <dbReference type="NCBI Taxonomy" id="1671868"/>
    <lineage>
        <taxon>Bacteria</taxon>
        <taxon>Pseudomonadati</taxon>
        <taxon>Pseudomonadota</taxon>
        <taxon>Gammaproteobacteria</taxon>
        <taxon>Vibrionales</taxon>
        <taxon>Vibrionaceae</taxon>
        <taxon>Vibrio</taxon>
    </lineage>
</organism>
<evidence type="ECO:0000256" key="1">
    <source>
        <dbReference type="SAM" id="Phobius"/>
    </source>
</evidence>
<sequence>MNYISYNFEFSQGLKYVTRGDWLGHLWFLGNLIIYFIISSPICKSIKTNSKKTLTNLLMFALSFLIISVFIRSNFNDLINKRFIFVTLSPLVYFYAYFVIGISLKHSNKNLFTILSIRLTPLYFIIYMSLYYFSLLDVLSYDVKTGPNFLELLSRFPLVLCVISILNFIGNVESDKIRVLSNANYTIYLLHEPLIVVQYFYIFKEVSLNIYIEYIFMVSITCVVSFTTHQYIVKRFNITKFLFNGIPFNSIKSRNIISSHSSSQIKS</sequence>
<dbReference type="GO" id="GO:0016747">
    <property type="term" value="F:acyltransferase activity, transferring groups other than amino-acyl groups"/>
    <property type="evidence" value="ECO:0007669"/>
    <property type="project" value="InterPro"/>
</dbReference>
<name>A0A2N8ZLK6_9VIBR</name>
<feature type="transmembrane region" description="Helical" evidence="1">
    <location>
        <begin position="54"/>
        <end position="71"/>
    </location>
</feature>
<feature type="transmembrane region" description="Helical" evidence="1">
    <location>
        <begin position="22"/>
        <end position="42"/>
    </location>
</feature>
<dbReference type="InterPro" id="IPR050623">
    <property type="entry name" value="Glucan_succinyl_AcylTrfase"/>
</dbReference>
<keyword evidence="4" id="KW-1185">Reference proteome</keyword>
<feature type="transmembrane region" description="Helical" evidence="1">
    <location>
        <begin position="111"/>
        <end position="132"/>
    </location>
</feature>
<dbReference type="InterPro" id="IPR002656">
    <property type="entry name" value="Acyl_transf_3_dom"/>
</dbReference>
<evidence type="ECO:0000259" key="2">
    <source>
        <dbReference type="Pfam" id="PF01757"/>
    </source>
</evidence>
<proteinExistence type="predicted"/>
<dbReference type="Pfam" id="PF01757">
    <property type="entry name" value="Acyl_transf_3"/>
    <property type="match status" value="1"/>
</dbReference>
<dbReference type="Proteomes" id="UP000235828">
    <property type="component" value="Chromosome B"/>
</dbReference>
<gene>
    <name evidence="3" type="ORF">VTAP4600_B1166</name>
</gene>
<accession>A0A2N8ZLK6</accession>
<feature type="transmembrane region" description="Helical" evidence="1">
    <location>
        <begin position="182"/>
        <end position="202"/>
    </location>
</feature>
<keyword evidence="1" id="KW-0812">Transmembrane</keyword>
<evidence type="ECO:0000313" key="4">
    <source>
        <dbReference type="Proteomes" id="UP000235828"/>
    </source>
</evidence>
<dbReference type="EMBL" id="LT960612">
    <property type="protein sequence ID" value="SON52777.1"/>
    <property type="molecule type" value="Genomic_DNA"/>
</dbReference>
<protein>
    <recommendedName>
        <fullName evidence="2">Acyltransferase 3 domain-containing protein</fullName>
    </recommendedName>
</protein>
<dbReference type="KEGG" id="vta:B1166"/>
<dbReference type="AlphaFoldDB" id="A0A2N8ZLK6"/>
<keyword evidence="1" id="KW-0472">Membrane</keyword>
<feature type="transmembrane region" description="Helical" evidence="1">
    <location>
        <begin position="152"/>
        <end position="170"/>
    </location>
</feature>
<dbReference type="PANTHER" id="PTHR36927">
    <property type="entry name" value="BLR4337 PROTEIN"/>
    <property type="match status" value="1"/>
</dbReference>
<dbReference type="PANTHER" id="PTHR36927:SF1">
    <property type="entry name" value="MDO-LIKE PROTEIN"/>
    <property type="match status" value="1"/>
</dbReference>
<reference evidence="3 4" key="1">
    <citation type="submission" date="2017-10" db="EMBL/GenBank/DDBJ databases">
        <authorList>
            <person name="Banno H."/>
            <person name="Chua N.-H."/>
        </authorList>
    </citation>
    <scope>NUCLEOTIDE SEQUENCE [LARGE SCALE GENOMIC DNA]</scope>
    <source>
        <strain evidence="3">Vibrio tapetis CECT4600</strain>
    </source>
</reference>
<feature type="transmembrane region" description="Helical" evidence="1">
    <location>
        <begin position="214"/>
        <end position="233"/>
    </location>
</feature>
<keyword evidence="1" id="KW-1133">Transmembrane helix</keyword>
<feature type="transmembrane region" description="Helical" evidence="1">
    <location>
        <begin position="83"/>
        <end position="104"/>
    </location>
</feature>
<evidence type="ECO:0000313" key="3">
    <source>
        <dbReference type="EMBL" id="SON52777.1"/>
    </source>
</evidence>